<evidence type="ECO:0000313" key="1">
    <source>
        <dbReference type="EMBL" id="XBH21338.1"/>
    </source>
</evidence>
<reference evidence="1" key="1">
    <citation type="submission" date="2024-02" db="EMBL/GenBank/DDBJ databases">
        <title>Tomenella chthoni gen. nov. sp. nov., a member of the family Jonesiaceae isolated from bat guano.</title>
        <authorList>
            <person name="Miller S.L."/>
            <person name="King J."/>
            <person name="Sankaranarayanan K."/>
            <person name="Lawson P.A."/>
        </authorList>
    </citation>
    <scope>NUCLEOTIDE SEQUENCE</scope>
    <source>
        <strain evidence="1">BS-20</strain>
    </source>
</reference>
<accession>A0AAU7DU67</accession>
<organism evidence="1">
    <name type="scientific">Jonesiaceae bacterium BS-20</name>
    <dbReference type="NCBI Taxonomy" id="3120821"/>
    <lineage>
        <taxon>Bacteria</taxon>
        <taxon>Bacillati</taxon>
        <taxon>Actinomycetota</taxon>
        <taxon>Actinomycetes</taxon>
        <taxon>Micrococcales</taxon>
        <taxon>Jonesiaceae</taxon>
    </lineage>
</organism>
<name>A0AAU7DU67_9MICO</name>
<dbReference type="Pfam" id="PF18977">
    <property type="entry name" value="DUF5713"/>
    <property type="match status" value="1"/>
</dbReference>
<protein>
    <submittedName>
        <fullName evidence="1">DUF5713 family protein</fullName>
    </submittedName>
</protein>
<dbReference type="InterPro" id="IPR043767">
    <property type="entry name" value="DUF5713"/>
</dbReference>
<gene>
    <name evidence="1" type="ORF">V5R04_14170</name>
</gene>
<dbReference type="EMBL" id="CP146203">
    <property type="protein sequence ID" value="XBH21338.1"/>
    <property type="molecule type" value="Genomic_DNA"/>
</dbReference>
<dbReference type="AlphaFoldDB" id="A0AAU7DU67"/>
<sequence length="94" mass="10669">MRKTWTNKLSEWQRSSIQFSVVASKNLARTISNYWASAHCMAPSLSILDHDFDNADSEIETVARECIAGDFATIAQAYGYEGYDVEELIATRDW</sequence>
<proteinExistence type="predicted"/>